<proteinExistence type="predicted"/>
<evidence type="ECO:0000256" key="1">
    <source>
        <dbReference type="SAM" id="Phobius"/>
    </source>
</evidence>
<keyword evidence="1" id="KW-0472">Membrane</keyword>
<keyword evidence="1" id="KW-0812">Transmembrane</keyword>
<dbReference type="EMBL" id="EU016630">
    <property type="protein sequence ID" value="ABZ08516.1"/>
    <property type="molecule type" value="Genomic_DNA"/>
</dbReference>
<keyword evidence="1" id="KW-1133">Transmembrane helix</keyword>
<accession>B3T7F7</accession>
<gene>
    <name evidence="2" type="ORF">ALOHA_HF4000APKG3D24ctg3g10</name>
</gene>
<protein>
    <submittedName>
        <fullName evidence="2">Uncharacterized protein</fullName>
    </submittedName>
</protein>
<name>B3T7F7_9ARCH</name>
<sequence>MILSIKAKYTVNEYSSVGSYVGFIRISLFLIRIILSNSPNNFETFSIFSLSFIRIQHPFHRHGIEYT</sequence>
<reference evidence="2" key="1">
    <citation type="journal article" date="2008" name="ISME J.">
        <title>Genomic patterns of recombination, clonal divergence and environment in marine microbial populations.</title>
        <authorList>
            <person name="Konstantinidis K.T."/>
            <person name="Delong E.F."/>
        </authorList>
    </citation>
    <scope>NUCLEOTIDE SEQUENCE</scope>
</reference>
<evidence type="ECO:0000313" key="2">
    <source>
        <dbReference type="EMBL" id="ABZ08516.1"/>
    </source>
</evidence>
<dbReference type="AlphaFoldDB" id="B3T7F7"/>
<organism evidence="2">
    <name type="scientific">uncultured marine crenarchaeote HF4000_APKG3D24</name>
    <dbReference type="NCBI Taxonomy" id="455584"/>
    <lineage>
        <taxon>Archaea</taxon>
        <taxon>Nitrososphaerota</taxon>
        <taxon>Nitrososphaeria</taxon>
        <taxon>Nitrosopumilales</taxon>
        <taxon>environmental samples</taxon>
    </lineage>
</organism>
<feature type="transmembrane region" description="Helical" evidence="1">
    <location>
        <begin position="17"/>
        <end position="35"/>
    </location>
</feature>